<dbReference type="Proteomes" id="UP000186917">
    <property type="component" value="Unassembled WGS sequence"/>
</dbReference>
<keyword evidence="6" id="KW-1185">Reference proteome</keyword>
<dbReference type="STRING" id="477680.SAMN05421788_104216"/>
<sequence>MKKLLMPYNSQSLNLKNHLVMAPMTRSRAIGNIPNALMAEYYGQRRGAGLIITEGTAPAPEALGYARIPGIFSPEQIEGWKLTTTAVHQNNTKIFLQLMHTGRIGHQANLPEGAHVIGASAIAAAGQMHTDTIGMQDYPVPVALSTKGVQDVIGEYVTAAKNAMAAGFDGVEIHAANGYLIEQFLNPNVNDRTDIYGGTIESRSRFVLEVAQQIADTIGKEKVGVRISPNSTLGDLQAYDADATEETYIHLSREFNRIGLAYIHISINPQVPAQTLAAIRTEFEGTIIYCNTFTAEKAEVELNNGDADLIAFGRPFLANPDLEQRITNGAELNAPDFTTLYTPGAKGYTDYPVLFN</sequence>
<comment type="cofactor">
    <cofactor evidence="1">
        <name>FMN</name>
        <dbReference type="ChEBI" id="CHEBI:58210"/>
    </cofactor>
</comment>
<protein>
    <submittedName>
        <fullName evidence="5">N-ethylmaleimide reductase</fullName>
    </submittedName>
</protein>
<dbReference type="EMBL" id="FTOR01000004">
    <property type="protein sequence ID" value="SIT16068.1"/>
    <property type="molecule type" value="Genomic_DNA"/>
</dbReference>
<evidence type="ECO:0000256" key="1">
    <source>
        <dbReference type="ARBA" id="ARBA00001917"/>
    </source>
</evidence>
<dbReference type="PANTHER" id="PTHR22893:SF91">
    <property type="entry name" value="NADPH DEHYDROGENASE 2-RELATED"/>
    <property type="match status" value="1"/>
</dbReference>
<dbReference type="RefSeq" id="WP_076379562.1">
    <property type="nucleotide sequence ID" value="NZ_AP017422.1"/>
</dbReference>
<dbReference type="KEGG" id="fln:FLA_0026"/>
<dbReference type="InterPro" id="IPR045247">
    <property type="entry name" value="Oye-like"/>
</dbReference>
<organism evidence="5 6">
    <name type="scientific">Filimonas lacunae</name>
    <dbReference type="NCBI Taxonomy" id="477680"/>
    <lineage>
        <taxon>Bacteria</taxon>
        <taxon>Pseudomonadati</taxon>
        <taxon>Bacteroidota</taxon>
        <taxon>Chitinophagia</taxon>
        <taxon>Chitinophagales</taxon>
        <taxon>Chitinophagaceae</taxon>
        <taxon>Filimonas</taxon>
    </lineage>
</organism>
<proteinExistence type="inferred from homology"/>
<evidence type="ECO:0000313" key="6">
    <source>
        <dbReference type="Proteomes" id="UP000186917"/>
    </source>
</evidence>
<evidence type="ECO:0000256" key="3">
    <source>
        <dbReference type="ARBA" id="ARBA00023002"/>
    </source>
</evidence>
<dbReference type="GO" id="GO:0016628">
    <property type="term" value="F:oxidoreductase activity, acting on the CH-CH group of donors, NAD or NADP as acceptor"/>
    <property type="evidence" value="ECO:0007669"/>
    <property type="project" value="UniProtKB-ARBA"/>
</dbReference>
<dbReference type="Gene3D" id="3.20.20.70">
    <property type="entry name" value="Aldolase class I"/>
    <property type="match status" value="1"/>
</dbReference>
<dbReference type="GO" id="GO:0005829">
    <property type="term" value="C:cytosol"/>
    <property type="evidence" value="ECO:0007669"/>
    <property type="project" value="TreeGrafter"/>
</dbReference>
<dbReference type="OrthoDB" id="9772736at2"/>
<keyword evidence="3" id="KW-0560">Oxidoreductase</keyword>
<dbReference type="Pfam" id="PF00724">
    <property type="entry name" value="Oxidored_FMN"/>
    <property type="match status" value="1"/>
</dbReference>
<evidence type="ECO:0000313" key="5">
    <source>
        <dbReference type="EMBL" id="SIT16068.1"/>
    </source>
</evidence>
<evidence type="ECO:0000256" key="2">
    <source>
        <dbReference type="ARBA" id="ARBA00005979"/>
    </source>
</evidence>
<evidence type="ECO:0000259" key="4">
    <source>
        <dbReference type="Pfam" id="PF00724"/>
    </source>
</evidence>
<name>A0A173M927_9BACT</name>
<dbReference type="FunFam" id="3.20.20.70:FF:000059">
    <property type="entry name" value="N-ethylmaleimide reductase, FMN-linked"/>
    <property type="match status" value="1"/>
</dbReference>
<feature type="domain" description="NADH:flavin oxidoreductase/NADH oxidase N-terminal" evidence="4">
    <location>
        <begin position="4"/>
        <end position="333"/>
    </location>
</feature>
<dbReference type="SUPFAM" id="SSF51395">
    <property type="entry name" value="FMN-linked oxidoreductases"/>
    <property type="match status" value="1"/>
</dbReference>
<accession>A0A173M927</accession>
<dbReference type="InterPro" id="IPR001155">
    <property type="entry name" value="OxRdtase_FMN_N"/>
</dbReference>
<comment type="similarity">
    <text evidence="2">Belongs to the NADH:flavin oxidoreductase/NADH oxidase family.</text>
</comment>
<dbReference type="CDD" id="cd02933">
    <property type="entry name" value="OYE_like_FMN"/>
    <property type="match status" value="1"/>
</dbReference>
<dbReference type="PANTHER" id="PTHR22893">
    <property type="entry name" value="NADH OXIDOREDUCTASE-RELATED"/>
    <property type="match status" value="1"/>
</dbReference>
<gene>
    <name evidence="5" type="ORF">SAMN05421788_104216</name>
</gene>
<dbReference type="InterPro" id="IPR013785">
    <property type="entry name" value="Aldolase_TIM"/>
</dbReference>
<dbReference type="AlphaFoldDB" id="A0A173M927"/>
<dbReference type="GO" id="GO:0010181">
    <property type="term" value="F:FMN binding"/>
    <property type="evidence" value="ECO:0007669"/>
    <property type="project" value="InterPro"/>
</dbReference>
<reference evidence="6" key="1">
    <citation type="submission" date="2017-01" db="EMBL/GenBank/DDBJ databases">
        <authorList>
            <person name="Varghese N."/>
            <person name="Submissions S."/>
        </authorList>
    </citation>
    <scope>NUCLEOTIDE SEQUENCE [LARGE SCALE GENOMIC DNA]</scope>
    <source>
        <strain evidence="6">DSM 21054</strain>
    </source>
</reference>